<dbReference type="EMBL" id="MNLH01000001">
    <property type="protein sequence ID" value="PNS43927.1"/>
    <property type="molecule type" value="Genomic_DNA"/>
</dbReference>
<dbReference type="AlphaFoldDB" id="A0A2K1SWL4"/>
<dbReference type="Proteomes" id="UP000236146">
    <property type="component" value="Unassembled WGS sequence"/>
</dbReference>
<proteinExistence type="predicted"/>
<gene>
    <name evidence="1" type="ORF">BFS05_01600</name>
</gene>
<evidence type="ECO:0000313" key="2">
    <source>
        <dbReference type="Proteomes" id="UP000236146"/>
    </source>
</evidence>
<sequence length="85" mass="10024">MKIKKRPLETETIYRIEENGHSMYSFGFTNRYVETMGFRTYFLRASLETNVKSTDLHIIGSSMSFELFRERIMAKIGVFPSKNML</sequence>
<organism evidence="1 2">
    <name type="scientific">Gardnerella vaginalis</name>
    <dbReference type="NCBI Taxonomy" id="2702"/>
    <lineage>
        <taxon>Bacteria</taxon>
        <taxon>Bacillati</taxon>
        <taxon>Actinomycetota</taxon>
        <taxon>Actinomycetes</taxon>
        <taxon>Bifidobacteriales</taxon>
        <taxon>Bifidobacteriaceae</taxon>
        <taxon>Gardnerella</taxon>
    </lineage>
</organism>
<comment type="caution">
    <text evidence="1">The sequence shown here is derived from an EMBL/GenBank/DDBJ whole genome shotgun (WGS) entry which is preliminary data.</text>
</comment>
<reference evidence="1 2" key="1">
    <citation type="submission" date="2016-10" db="EMBL/GenBank/DDBJ databases">
        <authorList>
            <person name="Varghese N."/>
        </authorList>
    </citation>
    <scope>NUCLEOTIDE SEQUENCE [LARGE SCALE GENOMIC DNA]</scope>
    <source>
        <strain evidence="1 2">KA00225</strain>
    </source>
</reference>
<evidence type="ECO:0000313" key="1">
    <source>
        <dbReference type="EMBL" id="PNS43927.1"/>
    </source>
</evidence>
<protein>
    <submittedName>
        <fullName evidence="1">Uncharacterized protein</fullName>
    </submittedName>
</protein>
<accession>A0A2K1SWL4</accession>
<name>A0A2K1SWL4_GARVA</name>